<evidence type="ECO:0008006" key="3">
    <source>
        <dbReference type="Google" id="ProtNLM"/>
    </source>
</evidence>
<dbReference type="EMBL" id="CADCTI010000043">
    <property type="protein sequence ID" value="CAA9218073.1"/>
    <property type="molecule type" value="Genomic_DNA"/>
</dbReference>
<dbReference type="InterPro" id="IPR006626">
    <property type="entry name" value="PbH1"/>
</dbReference>
<feature type="non-terminal residue" evidence="2">
    <location>
        <position position="1"/>
    </location>
</feature>
<gene>
    <name evidence="2" type="ORF">AVDCRST_MAG57-441</name>
</gene>
<protein>
    <recommendedName>
        <fullName evidence="3">Right handed beta helix domain-containing protein</fullName>
    </recommendedName>
</protein>
<reference evidence="2" key="1">
    <citation type="submission" date="2020-02" db="EMBL/GenBank/DDBJ databases">
        <authorList>
            <person name="Meier V. D."/>
        </authorList>
    </citation>
    <scope>NUCLEOTIDE SEQUENCE</scope>
    <source>
        <strain evidence="2">AVDCRST_MAG57</strain>
    </source>
</reference>
<organism evidence="2">
    <name type="scientific">uncultured Blastococcus sp</name>
    <dbReference type="NCBI Taxonomy" id="217144"/>
    <lineage>
        <taxon>Bacteria</taxon>
        <taxon>Bacillati</taxon>
        <taxon>Actinomycetota</taxon>
        <taxon>Actinomycetes</taxon>
        <taxon>Geodermatophilales</taxon>
        <taxon>Geodermatophilaceae</taxon>
        <taxon>Blastococcus</taxon>
        <taxon>environmental samples</taxon>
    </lineage>
</organism>
<dbReference type="AlphaFoldDB" id="A0A6J4H988"/>
<accession>A0A6J4H988</accession>
<evidence type="ECO:0000313" key="2">
    <source>
        <dbReference type="EMBL" id="CAA9218073.1"/>
    </source>
</evidence>
<dbReference type="SMART" id="SM00710">
    <property type="entry name" value="PbH1"/>
    <property type="match status" value="11"/>
</dbReference>
<dbReference type="SUPFAM" id="SSF51126">
    <property type="entry name" value="Pectin lyase-like"/>
    <property type="match status" value="1"/>
</dbReference>
<sequence length="859" mass="85371">TLTGTDVNIIDLAAGNEIRGVEIDQAGGGVAINGSDGDAGGVIDDVKIVDGGTATHGSALWLAATSGTFTIRDLTIDTRGYGVTLLNPGTTDFSSTSIKAGRLGLRAFGADMATSSFDAITVTDATNGAVVLRDLTGATRLGDGAGIDLDLKTASGSGAAFRATNVTGLTVDGAGTDNVFAQGGPAVDIVGADGASLAFDDVTASGSTGDGINLDGLGTGSFSASGGVLGYSGIGVDVNGGSGSISYAGEVMGHGAMVVEVTARTGGAVTVSGPIHDIYDTGGGVSVSGNTGGSTTLSNPAKRFNTGTSDAVLFTNSDGHTLNLSGGGLDIDTTSGRGVVADASGTLAITGAGNTLDTGTGRALHVATTDIGAAGLTFQRISSNGAANGIRLDNTGASGGLTVTGVNGTDHSGGHIQSSTGDAVQLTDTHHFKADELLITDPMDAGVRGIGVHGFELTDSTITDAGDSANDANESAIDFNHHAGATDRNVTGTVTIDRNTLSNHYGAGVDIQQENGTISDLFVRDNVLSGTRTQNDAIQVFTYGSTGTVASVTDAAITGNTITGHPRGSGIFVGGGNSASPTAPAGTYGTPADPIEISGNRINPNGETTRLGQFGIAAGADGRATGAYRIVNNGTSSQPLRNIRGQGIGFGGAGDVDLTYVIDNNHLVQNNHDVGSGSDSIAGGPDSQILADGSTLRNVNIKARVTNNSTSQYDGSGIRLVNGNHDGRVDLRLENNNVGPPKAASPSPAIDITNGNTDDPARAPKICATIRANAAPGGTPDSFGNSTPGIVIWEFELAAGAFSAFTGLSPSPASSEQAESYLTGLNPGSALGGGYYAGKRVAIDDGHTRNACTHPAGMP</sequence>
<feature type="region of interest" description="Disordered" evidence="1">
    <location>
        <begin position="738"/>
        <end position="762"/>
    </location>
</feature>
<dbReference type="InterPro" id="IPR011050">
    <property type="entry name" value="Pectin_lyase_fold/virulence"/>
</dbReference>
<name>A0A6J4H988_9ACTN</name>
<proteinExistence type="predicted"/>
<evidence type="ECO:0000256" key="1">
    <source>
        <dbReference type="SAM" id="MobiDB-lite"/>
    </source>
</evidence>